<gene>
    <name evidence="2" type="ORF">DESAMIL20_383</name>
    <name evidence="1" type="ORF">DESAMIL20_459</name>
</gene>
<proteinExistence type="predicted"/>
<name>A0A1X4XZ72_9BACT</name>
<sequence length="256" mass="29538">MCLVVFALNKNPKYKLILAGNRDEYYARKSLPFKWYKSETDELLSPRDLLALGSFFGITKNGKLVFLTNYRNPDLFKTSAPSRGRIVWDYLTANVDPKRFIRSTNPVLYNPFNLVFGSIDCLYYFSNIQNQLMRIKSGLHTLSNSLLDISWPKTKKAKAAFENDILYAQDKKLMIKQLFKILYDDTVFEDSLPSTGIDLMQEKMLSSIFVKSKNYGTQTSYVLLIDYNNNAVVIEKNHILQTNNEFHFCISPKGVT</sequence>
<comment type="caution">
    <text evidence="2">The sequence shown here is derived from an EMBL/GenBank/DDBJ whole genome shotgun (WGS) entry which is preliminary data.</text>
</comment>
<evidence type="ECO:0000313" key="1">
    <source>
        <dbReference type="EMBL" id="OSS42763.1"/>
    </source>
</evidence>
<dbReference type="Pfam" id="PF05742">
    <property type="entry name" value="TANGO2"/>
    <property type="match status" value="1"/>
</dbReference>
<evidence type="ECO:0000313" key="2">
    <source>
        <dbReference type="EMBL" id="OSS42839.1"/>
    </source>
</evidence>
<evidence type="ECO:0008006" key="4">
    <source>
        <dbReference type="Google" id="ProtNLM"/>
    </source>
</evidence>
<dbReference type="PANTHER" id="PTHR17985:SF8">
    <property type="entry name" value="TRANSPORT AND GOLGI ORGANIZATION PROTEIN 2 HOMOLOG"/>
    <property type="match status" value="1"/>
</dbReference>
<organism evidence="2 3">
    <name type="scientific">Desulfurella amilsii</name>
    <dbReference type="NCBI Taxonomy" id="1562698"/>
    <lineage>
        <taxon>Bacteria</taxon>
        <taxon>Pseudomonadati</taxon>
        <taxon>Campylobacterota</taxon>
        <taxon>Desulfurellia</taxon>
        <taxon>Desulfurellales</taxon>
        <taxon>Desulfurellaceae</taxon>
        <taxon>Desulfurella</taxon>
    </lineage>
</organism>
<dbReference type="STRING" id="1562698.DESAMIL20_383"/>
<dbReference type="InterPro" id="IPR008551">
    <property type="entry name" value="TANGO2"/>
</dbReference>
<dbReference type="AlphaFoldDB" id="A0A1X4XZ72"/>
<keyword evidence="3" id="KW-1185">Reference proteome</keyword>
<protein>
    <recommendedName>
        <fullName evidence="4">NRDE family protein</fullName>
    </recommendedName>
</protein>
<dbReference type="EMBL" id="MDSU01000004">
    <property type="protein sequence ID" value="OSS42839.1"/>
    <property type="molecule type" value="Genomic_DNA"/>
</dbReference>
<dbReference type="EMBL" id="MDSU01000010">
    <property type="protein sequence ID" value="OSS42763.1"/>
    <property type="molecule type" value="Genomic_DNA"/>
</dbReference>
<dbReference type="PANTHER" id="PTHR17985">
    <property type="entry name" value="SER/THR-RICH PROTEIN T10 IN DGCR REGION"/>
    <property type="match status" value="1"/>
</dbReference>
<dbReference type="OrthoDB" id="4380123at2"/>
<dbReference type="Proteomes" id="UP000194141">
    <property type="component" value="Unassembled WGS sequence"/>
</dbReference>
<accession>A0A1X4XZ72</accession>
<evidence type="ECO:0000313" key="3">
    <source>
        <dbReference type="Proteomes" id="UP000194141"/>
    </source>
</evidence>
<reference evidence="2 3" key="1">
    <citation type="journal article" date="2017" name="Front. Microbiol.">
        <title>Genome Sequence of Desulfurella amilsii Strain TR1 and Comparative Genomics of Desulfurellaceae Family.</title>
        <authorList>
            <person name="Florentino A.P."/>
            <person name="Stams A.J."/>
            <person name="Sanchez-Andrea I."/>
        </authorList>
    </citation>
    <scope>NUCLEOTIDE SEQUENCE [LARGE SCALE GENOMIC DNA]</scope>
    <source>
        <strain evidence="2 3">TR1</strain>
    </source>
</reference>
<dbReference type="RefSeq" id="WP_086033197.1">
    <property type="nucleotide sequence ID" value="NZ_MDSU01000004.1"/>
</dbReference>